<proteinExistence type="predicted"/>
<sequence>MTTAQESTSATAPSAAFSSAEMAMLMMAAFAGTAMSKSMRKQYRSMMRKAFWMAAKQKLNRLFGNKQDQIAGMEPWLFILLVVAAAAIGVALFGLWGFIVILALAAIIYLLLKQSM</sequence>
<protein>
    <submittedName>
        <fullName evidence="2">Uncharacterized protein</fullName>
    </submittedName>
</protein>
<reference evidence="2 3" key="1">
    <citation type="submission" date="2019-11" db="EMBL/GenBank/DDBJ databases">
        <authorList>
            <person name="Im W.T."/>
        </authorList>
    </citation>
    <scope>NUCLEOTIDE SEQUENCE [LARGE SCALE GENOMIC DNA]</scope>
    <source>
        <strain evidence="2 3">SB-02</strain>
    </source>
</reference>
<name>A0A6I6GP82_9BACT</name>
<dbReference type="AlphaFoldDB" id="A0A6I6GP82"/>
<dbReference type="Proteomes" id="UP000426027">
    <property type="component" value="Chromosome"/>
</dbReference>
<evidence type="ECO:0000256" key="1">
    <source>
        <dbReference type="SAM" id="Phobius"/>
    </source>
</evidence>
<accession>A0A6I6GP82</accession>
<keyword evidence="1" id="KW-0812">Transmembrane</keyword>
<gene>
    <name evidence="2" type="ORF">GLV81_01155</name>
</gene>
<dbReference type="KEGG" id="fls:GLV81_01155"/>
<keyword evidence="3" id="KW-1185">Reference proteome</keyword>
<evidence type="ECO:0000313" key="3">
    <source>
        <dbReference type="Proteomes" id="UP000426027"/>
    </source>
</evidence>
<dbReference type="RefSeq" id="WP_157476086.1">
    <property type="nucleotide sequence ID" value="NZ_CP046566.1"/>
</dbReference>
<feature type="transmembrane region" description="Helical" evidence="1">
    <location>
        <begin position="20"/>
        <end position="39"/>
    </location>
</feature>
<dbReference type="EMBL" id="CP046566">
    <property type="protein sequence ID" value="QGW26889.1"/>
    <property type="molecule type" value="Genomic_DNA"/>
</dbReference>
<evidence type="ECO:0000313" key="2">
    <source>
        <dbReference type="EMBL" id="QGW26889.1"/>
    </source>
</evidence>
<keyword evidence="1" id="KW-0472">Membrane</keyword>
<keyword evidence="1" id="KW-1133">Transmembrane helix</keyword>
<organism evidence="2 3">
    <name type="scientific">Phnomibacter ginsenosidimutans</name>
    <dbReference type="NCBI Taxonomy" id="2676868"/>
    <lineage>
        <taxon>Bacteria</taxon>
        <taxon>Pseudomonadati</taxon>
        <taxon>Bacteroidota</taxon>
        <taxon>Chitinophagia</taxon>
        <taxon>Chitinophagales</taxon>
        <taxon>Chitinophagaceae</taxon>
        <taxon>Phnomibacter</taxon>
    </lineage>
</organism>
<feature type="transmembrane region" description="Helical" evidence="1">
    <location>
        <begin position="70"/>
        <end position="88"/>
    </location>
</feature>